<accession>A0A1J3IUV9</accession>
<dbReference type="AlphaFoldDB" id="A0A1J3IUV9"/>
<reference evidence="2" key="1">
    <citation type="submission" date="2016-07" db="EMBL/GenBank/DDBJ databases">
        <title>De novo transcriptome assembly of four accessions of the metal hyperaccumulator plant Noccaea caerulescens.</title>
        <authorList>
            <person name="Blande D."/>
            <person name="Halimaa P."/>
            <person name="Tervahauta A.I."/>
            <person name="Aarts M.G."/>
            <person name="Karenlampi S.O."/>
        </authorList>
    </citation>
    <scope>NUCLEOTIDE SEQUENCE</scope>
</reference>
<sequence length="101" mass="11550">MMVRSIVSSIIFFLLLVILSHCVHVKAFAAQMEHRKLSGGKESMTVRRNLEENGLEGSKIATRGSKSRKSLSYKPISRRCNYNFYSRCERSPPISSRKIRS</sequence>
<protein>
    <submittedName>
        <fullName evidence="2">Uncharacterized protein</fullName>
    </submittedName>
</protein>
<name>A0A1J3IUV9_NOCCA</name>
<dbReference type="EMBL" id="GEVM01021779">
    <property type="protein sequence ID" value="JAU84159.1"/>
    <property type="molecule type" value="Transcribed_RNA"/>
</dbReference>
<organism evidence="2">
    <name type="scientific">Noccaea caerulescens</name>
    <name type="common">Alpine penny-cress</name>
    <name type="synonym">Thlaspi caerulescens</name>
    <dbReference type="NCBI Taxonomy" id="107243"/>
    <lineage>
        <taxon>Eukaryota</taxon>
        <taxon>Viridiplantae</taxon>
        <taxon>Streptophyta</taxon>
        <taxon>Embryophyta</taxon>
        <taxon>Tracheophyta</taxon>
        <taxon>Spermatophyta</taxon>
        <taxon>Magnoliopsida</taxon>
        <taxon>eudicotyledons</taxon>
        <taxon>Gunneridae</taxon>
        <taxon>Pentapetalae</taxon>
        <taxon>rosids</taxon>
        <taxon>malvids</taxon>
        <taxon>Brassicales</taxon>
        <taxon>Brassicaceae</taxon>
        <taxon>Coluteocarpeae</taxon>
        <taxon>Noccaea</taxon>
    </lineage>
</organism>
<keyword evidence="1" id="KW-0732">Signal</keyword>
<proteinExistence type="predicted"/>
<feature type="signal peptide" evidence="1">
    <location>
        <begin position="1"/>
        <end position="22"/>
    </location>
</feature>
<gene>
    <name evidence="2" type="ORF">MP_TR22279_c5_g1_i1_g.63812</name>
</gene>
<feature type="chain" id="PRO_5009623643" evidence="1">
    <location>
        <begin position="23"/>
        <end position="101"/>
    </location>
</feature>
<evidence type="ECO:0000256" key="1">
    <source>
        <dbReference type="SAM" id="SignalP"/>
    </source>
</evidence>
<evidence type="ECO:0000313" key="2">
    <source>
        <dbReference type="EMBL" id="JAU84159.1"/>
    </source>
</evidence>